<dbReference type="AlphaFoldDB" id="T0HBV5"/>
<reference evidence="6 7" key="1">
    <citation type="journal article" date="2013" name="Genome Announc.">
        <title>Draft Genome Sequence of Sphingobium quisquiliarum Strain P25T, a Novel Hexachlorocyclohexane (HCH)-Degrading Bacterium Isolated from an HCH Dumpsite.</title>
        <authorList>
            <person name="Kumar Singh A."/>
            <person name="Sangwan N."/>
            <person name="Sharma A."/>
            <person name="Gupta V."/>
            <person name="Khurana J.P."/>
            <person name="Lal R."/>
        </authorList>
    </citation>
    <scope>NUCLEOTIDE SEQUENCE [LARGE SCALE GENOMIC DNA]</scope>
    <source>
        <strain evidence="6 7">P25</strain>
    </source>
</reference>
<dbReference type="InterPro" id="IPR000847">
    <property type="entry name" value="LysR_HTH_N"/>
</dbReference>
<dbReference type="PANTHER" id="PTHR30118:SF6">
    <property type="entry name" value="HTH-TYPE TRANSCRIPTIONAL REGULATOR LEUO"/>
    <property type="match status" value="1"/>
</dbReference>
<comment type="similarity">
    <text evidence="1">Belongs to the LysR transcriptional regulatory family.</text>
</comment>
<keyword evidence="7" id="KW-1185">Reference proteome</keyword>
<dbReference type="Gene3D" id="3.40.190.10">
    <property type="entry name" value="Periplasmic binding protein-like II"/>
    <property type="match status" value="2"/>
</dbReference>
<dbReference type="PATRIC" id="fig|1329909.3.peg.428"/>
<dbReference type="Pfam" id="PF03466">
    <property type="entry name" value="LysR_substrate"/>
    <property type="match status" value="1"/>
</dbReference>
<organism evidence="6 7">
    <name type="scientific">Sphingobium quisquiliarum P25</name>
    <dbReference type="NCBI Taxonomy" id="1329909"/>
    <lineage>
        <taxon>Bacteria</taxon>
        <taxon>Pseudomonadati</taxon>
        <taxon>Pseudomonadota</taxon>
        <taxon>Alphaproteobacteria</taxon>
        <taxon>Sphingomonadales</taxon>
        <taxon>Sphingomonadaceae</taxon>
        <taxon>Sphingobium</taxon>
    </lineage>
</organism>
<dbReference type="InterPro" id="IPR050389">
    <property type="entry name" value="LysR-type_TF"/>
</dbReference>
<evidence type="ECO:0000256" key="4">
    <source>
        <dbReference type="ARBA" id="ARBA00023163"/>
    </source>
</evidence>
<dbReference type="Pfam" id="PF00126">
    <property type="entry name" value="HTH_1"/>
    <property type="match status" value="1"/>
</dbReference>
<feature type="domain" description="HTH lysR-type" evidence="5">
    <location>
        <begin position="36"/>
        <end position="93"/>
    </location>
</feature>
<dbReference type="Gene3D" id="1.10.10.10">
    <property type="entry name" value="Winged helix-like DNA-binding domain superfamily/Winged helix DNA-binding domain"/>
    <property type="match status" value="1"/>
</dbReference>
<evidence type="ECO:0000259" key="5">
    <source>
        <dbReference type="PROSITE" id="PS50931"/>
    </source>
</evidence>
<dbReference type="GO" id="GO:0003677">
    <property type="term" value="F:DNA binding"/>
    <property type="evidence" value="ECO:0007669"/>
    <property type="project" value="UniProtKB-KW"/>
</dbReference>
<dbReference type="PROSITE" id="PS50931">
    <property type="entry name" value="HTH_LYSR"/>
    <property type="match status" value="1"/>
</dbReference>
<evidence type="ECO:0000313" key="6">
    <source>
        <dbReference type="EMBL" id="EQB13806.1"/>
    </source>
</evidence>
<comment type="caution">
    <text evidence="6">The sequence shown here is derived from an EMBL/GenBank/DDBJ whole genome shotgun (WGS) entry which is preliminary data.</text>
</comment>
<protein>
    <recommendedName>
        <fullName evidence="5">HTH lysR-type domain-containing protein</fullName>
    </recommendedName>
</protein>
<dbReference type="SUPFAM" id="SSF53850">
    <property type="entry name" value="Periplasmic binding protein-like II"/>
    <property type="match status" value="1"/>
</dbReference>
<gene>
    <name evidence="6" type="ORF">L288_02285</name>
</gene>
<proteinExistence type="inferred from homology"/>
<dbReference type="Proteomes" id="UP000015525">
    <property type="component" value="Unassembled WGS sequence"/>
</dbReference>
<dbReference type="GO" id="GO:0003700">
    <property type="term" value="F:DNA-binding transcription factor activity"/>
    <property type="evidence" value="ECO:0007669"/>
    <property type="project" value="InterPro"/>
</dbReference>
<dbReference type="SUPFAM" id="SSF46785">
    <property type="entry name" value="Winged helix' DNA-binding domain"/>
    <property type="match status" value="1"/>
</dbReference>
<evidence type="ECO:0000313" key="7">
    <source>
        <dbReference type="Proteomes" id="UP000015525"/>
    </source>
</evidence>
<evidence type="ECO:0000256" key="3">
    <source>
        <dbReference type="ARBA" id="ARBA00023125"/>
    </source>
</evidence>
<accession>T0HBV5</accession>
<evidence type="ECO:0000256" key="2">
    <source>
        <dbReference type="ARBA" id="ARBA00023015"/>
    </source>
</evidence>
<dbReference type="EMBL" id="ATHO01000014">
    <property type="protein sequence ID" value="EQB13806.1"/>
    <property type="molecule type" value="Genomic_DNA"/>
</dbReference>
<dbReference type="PANTHER" id="PTHR30118">
    <property type="entry name" value="HTH-TYPE TRANSCRIPTIONAL REGULATOR LEUO-RELATED"/>
    <property type="match status" value="1"/>
</dbReference>
<keyword evidence="4" id="KW-0804">Transcription</keyword>
<keyword evidence="3" id="KW-0238">DNA-binding</keyword>
<dbReference type="InterPro" id="IPR036390">
    <property type="entry name" value="WH_DNA-bd_sf"/>
</dbReference>
<dbReference type="InterPro" id="IPR036388">
    <property type="entry name" value="WH-like_DNA-bd_sf"/>
</dbReference>
<evidence type="ECO:0000256" key="1">
    <source>
        <dbReference type="ARBA" id="ARBA00009437"/>
    </source>
</evidence>
<keyword evidence="2" id="KW-0805">Transcription regulation</keyword>
<dbReference type="InterPro" id="IPR005119">
    <property type="entry name" value="LysR_subst-bd"/>
</dbReference>
<sequence length="335" mass="37610">MIAEEHYASRWIIHIIQSMNGLAFTGWMISMRFKGLDLNLLVALDALLETRSVARTAERVGLSQPATSAALARLRQFFGDDLLIAEGRRYHLTAAARALRPLVRQCLSDAEQIVTVSGGFDPSTSVRDFRVVASDYSAVAVLTRLAANMASRAPNIALDIIPPEYGSPRQFEDGTIDIFIGPQVYLRRDQPTEFLYEERYVITGWAENPVFQRPLMLEDIEGADFVSARFGPDRFGGWGEQHLEALGITRRIEIGISSFATVPWFLPGTMRLALMHERLARFFGEVAPLRWSYPPFEVPTLKVLAQHHRSRSDDPGVLWLREQIRMAVQDGGIPA</sequence>
<name>T0HBV5_9SPHN</name>